<feature type="compositionally biased region" description="Basic residues" evidence="1">
    <location>
        <begin position="22"/>
        <end position="32"/>
    </location>
</feature>
<name>A0A0A9FQC7_ARUDO</name>
<dbReference type="EMBL" id="GBRH01183394">
    <property type="protein sequence ID" value="JAE14502.1"/>
    <property type="molecule type" value="Transcribed_RNA"/>
</dbReference>
<reference evidence="2" key="2">
    <citation type="journal article" date="2015" name="Data Brief">
        <title>Shoot transcriptome of the giant reed, Arundo donax.</title>
        <authorList>
            <person name="Barrero R.A."/>
            <person name="Guerrero F.D."/>
            <person name="Moolhuijzen P."/>
            <person name="Goolsby J.A."/>
            <person name="Tidwell J."/>
            <person name="Bellgard S.E."/>
            <person name="Bellgard M.I."/>
        </authorList>
    </citation>
    <scope>NUCLEOTIDE SEQUENCE</scope>
    <source>
        <tissue evidence="2">Shoot tissue taken approximately 20 cm above the soil surface</tissue>
    </source>
</reference>
<reference evidence="2" key="1">
    <citation type="submission" date="2014-09" db="EMBL/GenBank/DDBJ databases">
        <authorList>
            <person name="Magalhaes I.L.F."/>
            <person name="Oliveira U."/>
            <person name="Santos F.R."/>
            <person name="Vidigal T.H.D.A."/>
            <person name="Brescovit A.D."/>
            <person name="Santos A.J."/>
        </authorList>
    </citation>
    <scope>NUCLEOTIDE SEQUENCE</scope>
    <source>
        <tissue evidence="2">Shoot tissue taken approximately 20 cm above the soil surface</tissue>
    </source>
</reference>
<accession>A0A0A9FQC7</accession>
<sequence>MRGQTILFLSTNSHRPIEQRQSTRRRRCTAPS</sequence>
<evidence type="ECO:0000256" key="1">
    <source>
        <dbReference type="SAM" id="MobiDB-lite"/>
    </source>
</evidence>
<protein>
    <submittedName>
        <fullName evidence="2">Uncharacterized protein</fullName>
    </submittedName>
</protein>
<organism evidence="2">
    <name type="scientific">Arundo donax</name>
    <name type="common">Giant reed</name>
    <name type="synonym">Donax arundinaceus</name>
    <dbReference type="NCBI Taxonomy" id="35708"/>
    <lineage>
        <taxon>Eukaryota</taxon>
        <taxon>Viridiplantae</taxon>
        <taxon>Streptophyta</taxon>
        <taxon>Embryophyta</taxon>
        <taxon>Tracheophyta</taxon>
        <taxon>Spermatophyta</taxon>
        <taxon>Magnoliopsida</taxon>
        <taxon>Liliopsida</taxon>
        <taxon>Poales</taxon>
        <taxon>Poaceae</taxon>
        <taxon>PACMAD clade</taxon>
        <taxon>Arundinoideae</taxon>
        <taxon>Arundineae</taxon>
        <taxon>Arundo</taxon>
    </lineage>
</organism>
<feature type="region of interest" description="Disordered" evidence="1">
    <location>
        <begin position="1"/>
        <end position="32"/>
    </location>
</feature>
<evidence type="ECO:0000313" key="2">
    <source>
        <dbReference type="EMBL" id="JAE14502.1"/>
    </source>
</evidence>
<proteinExistence type="predicted"/>
<dbReference type="AlphaFoldDB" id="A0A0A9FQC7"/>